<dbReference type="KEGG" id="aplc:110987515"/>
<evidence type="ECO:0000256" key="1">
    <source>
        <dbReference type="SAM" id="MobiDB-lite"/>
    </source>
</evidence>
<dbReference type="InterPro" id="IPR012429">
    <property type="entry name" value="HGSNAT_cat"/>
</dbReference>
<feature type="region of interest" description="Disordered" evidence="1">
    <location>
        <begin position="223"/>
        <end position="242"/>
    </location>
</feature>
<dbReference type="CTD" id="138050"/>
<feature type="transmembrane region" description="Helical" evidence="2">
    <location>
        <begin position="349"/>
        <end position="367"/>
    </location>
</feature>
<dbReference type="PANTHER" id="PTHR31061:SF24">
    <property type="entry name" value="LD22376P"/>
    <property type="match status" value="1"/>
</dbReference>
<dbReference type="RefSeq" id="XP_022105998.1">
    <property type="nucleotide sequence ID" value="XM_022250306.1"/>
</dbReference>
<evidence type="ECO:0000313" key="5">
    <source>
        <dbReference type="Proteomes" id="UP000694845"/>
    </source>
</evidence>
<protein>
    <submittedName>
        <fullName evidence="6">Heparan-alpha-glucosaminide N-acetyltransferase-like</fullName>
    </submittedName>
</protein>
<name>A0A8B7ZK47_ACAPL</name>
<feature type="transmembrane region" description="Helical" evidence="2">
    <location>
        <begin position="176"/>
        <end position="195"/>
    </location>
</feature>
<dbReference type="Proteomes" id="UP000694845">
    <property type="component" value="Unplaced"/>
</dbReference>
<feature type="transmembrane region" description="Helical" evidence="2">
    <location>
        <begin position="509"/>
        <end position="528"/>
    </location>
</feature>
<keyword evidence="5" id="KW-1185">Reference proteome</keyword>
<feature type="transmembrane region" description="Helical" evidence="2">
    <location>
        <begin position="286"/>
        <end position="304"/>
    </location>
</feature>
<feature type="transmembrane region" description="Helical" evidence="2">
    <location>
        <begin position="325"/>
        <end position="343"/>
    </location>
</feature>
<feature type="transmembrane region" description="Helical" evidence="2">
    <location>
        <begin position="388"/>
        <end position="411"/>
    </location>
</feature>
<organism evidence="5 6">
    <name type="scientific">Acanthaster planci</name>
    <name type="common">Crown-of-thorns starfish</name>
    <dbReference type="NCBI Taxonomy" id="133434"/>
    <lineage>
        <taxon>Eukaryota</taxon>
        <taxon>Metazoa</taxon>
        <taxon>Echinodermata</taxon>
        <taxon>Eleutherozoa</taxon>
        <taxon>Asterozoa</taxon>
        <taxon>Asteroidea</taxon>
        <taxon>Valvatacea</taxon>
        <taxon>Valvatida</taxon>
        <taxon>Acanthasteridae</taxon>
        <taxon>Acanthaster</taxon>
    </lineage>
</organism>
<feature type="compositionally biased region" description="Polar residues" evidence="1">
    <location>
        <begin position="228"/>
        <end position="237"/>
    </location>
</feature>
<keyword evidence="2" id="KW-1133">Transmembrane helix</keyword>
<dbReference type="PANTHER" id="PTHR31061">
    <property type="entry name" value="LD22376P"/>
    <property type="match status" value="1"/>
</dbReference>
<dbReference type="OMA" id="ITIYCGH"/>
<feature type="transmembrane region" description="Helical" evidence="2">
    <location>
        <begin position="251"/>
        <end position="274"/>
    </location>
</feature>
<feature type="signal peptide" evidence="3">
    <location>
        <begin position="1"/>
        <end position="25"/>
    </location>
</feature>
<keyword evidence="2" id="KW-0472">Membrane</keyword>
<evidence type="ECO:0000256" key="2">
    <source>
        <dbReference type="SAM" id="Phobius"/>
    </source>
</evidence>
<dbReference type="GeneID" id="110987515"/>
<dbReference type="OrthoDB" id="2149840at2759"/>
<reference evidence="6" key="1">
    <citation type="submission" date="2025-08" db="UniProtKB">
        <authorList>
            <consortium name="RefSeq"/>
        </authorList>
    </citation>
    <scope>IDENTIFICATION</scope>
</reference>
<dbReference type="AlphaFoldDB" id="A0A8B7ZK47"/>
<evidence type="ECO:0000256" key="3">
    <source>
        <dbReference type="SAM" id="SignalP"/>
    </source>
</evidence>
<keyword evidence="3" id="KW-0732">Signal</keyword>
<gene>
    <name evidence="6" type="primary">LOC110987515</name>
</gene>
<evidence type="ECO:0000313" key="6">
    <source>
        <dbReference type="RefSeq" id="XP_022105998.1"/>
    </source>
</evidence>
<keyword evidence="2" id="KW-0812">Transmembrane</keyword>
<evidence type="ECO:0000259" key="4">
    <source>
        <dbReference type="Pfam" id="PF07786"/>
    </source>
</evidence>
<sequence>MLLFLFSAVVFGIAVFAVDAPGCIGSTELPQHSAGLTQSAVKEMSFTSGRQDAFGYHNIRRDTAFLYVVNNAPTGIAVWGQSHECYQCKLLRLVEVSGNTSLLVPVYLDTWWKLTLAVTHANEDKVNASTVLCNQLTEHFGENGNYSLFINVNKSATDNSDVCLIFTNREPDNANIPIYVAMGIYAFLALMYSLFSFGYRNGVLSTFFNWCITEGVVNSDLGSPPSRQPITTNTSVNKDPPKPRRLKSLDAFRGISIVIMIFVNHGGGGYWFFIHARWNGLTVADLVFPWFVFIMGTSMSLSFSSMIRHNVSQWTILKKIIRRSLILFGLGIMLDGGTDLSTFRVPGVLQRFAISYLVVASLHLVSAKPKVEDYRITKQYRLMFRDLVDYWHEWLVIISLMVLYVCLVFFLPVPGCPTGYFGPGGPLVDGHMNLTNCTGGATGYIDRWILGEKHLYPHPTCKKVYHTTVNYDPEGILGSIPSIFITFLGLQAGKILLLHQYNSSRIIRLLLWTLITGGPALLLCEASKEEGWIPISKNLWSLSFVLAMAGTSFLLLTFCYVTIDMKQWWSGVPFFFAGMNPITLYCGHEVLMDYFPFSWTAVYGSHAELLAMSLLCASLWVAIAYYMYRINFFVKI</sequence>
<accession>A0A8B7ZK47</accession>
<feature type="transmembrane region" description="Helical" evidence="2">
    <location>
        <begin position="476"/>
        <end position="497"/>
    </location>
</feature>
<feature type="transmembrane region" description="Helical" evidence="2">
    <location>
        <begin position="540"/>
        <end position="563"/>
    </location>
</feature>
<feature type="transmembrane region" description="Helical" evidence="2">
    <location>
        <begin position="575"/>
        <end position="597"/>
    </location>
</feature>
<proteinExistence type="predicted"/>
<feature type="domain" description="Heparan-alpha-glucosaminide N-acetyltransferase catalytic" evidence="4">
    <location>
        <begin position="245"/>
        <end position="360"/>
    </location>
</feature>
<dbReference type="Pfam" id="PF07786">
    <property type="entry name" value="HGSNAT_cat"/>
    <property type="match status" value="1"/>
</dbReference>
<feature type="chain" id="PRO_5034026300" evidence="3">
    <location>
        <begin position="26"/>
        <end position="636"/>
    </location>
</feature>
<feature type="transmembrane region" description="Helical" evidence="2">
    <location>
        <begin position="609"/>
        <end position="628"/>
    </location>
</feature>